<gene>
    <name evidence="6" type="ORF">NUTIK01_18520</name>
</gene>
<dbReference type="CDD" id="cd02966">
    <property type="entry name" value="TlpA_like_family"/>
    <property type="match status" value="1"/>
</dbReference>
<dbReference type="InterPro" id="IPR050553">
    <property type="entry name" value="Thioredoxin_ResA/DsbE_sf"/>
</dbReference>
<keyword evidence="3" id="KW-0676">Redox-active center</keyword>
<comment type="subcellular location">
    <subcellularLocation>
        <location evidence="1">Cell envelope</location>
    </subcellularLocation>
</comment>
<accession>A0ABQ6P778</accession>
<dbReference type="PANTHER" id="PTHR42852">
    <property type="entry name" value="THIOL:DISULFIDE INTERCHANGE PROTEIN DSBE"/>
    <property type="match status" value="1"/>
</dbReference>
<keyword evidence="7" id="KW-1185">Reference proteome</keyword>
<dbReference type="PROSITE" id="PS51352">
    <property type="entry name" value="THIOREDOXIN_2"/>
    <property type="match status" value="1"/>
</dbReference>
<dbReference type="InterPro" id="IPR013766">
    <property type="entry name" value="Thioredoxin_domain"/>
</dbReference>
<organism evidence="6 7">
    <name type="scientific">Novosphingobium pituita</name>
    <dbReference type="NCBI Taxonomy" id="3056842"/>
    <lineage>
        <taxon>Bacteria</taxon>
        <taxon>Pseudomonadati</taxon>
        <taxon>Pseudomonadota</taxon>
        <taxon>Alphaproteobacteria</taxon>
        <taxon>Sphingomonadales</taxon>
        <taxon>Sphingomonadaceae</taxon>
        <taxon>Novosphingobium</taxon>
    </lineage>
</organism>
<evidence type="ECO:0000313" key="6">
    <source>
        <dbReference type="EMBL" id="GMM61075.1"/>
    </source>
</evidence>
<dbReference type="InterPro" id="IPR036249">
    <property type="entry name" value="Thioredoxin-like_sf"/>
</dbReference>
<evidence type="ECO:0000259" key="5">
    <source>
        <dbReference type="PROSITE" id="PS51352"/>
    </source>
</evidence>
<comment type="caution">
    <text evidence="6">The sequence shown here is derived from an EMBL/GenBank/DDBJ whole genome shotgun (WGS) entry which is preliminary data.</text>
</comment>
<feature type="domain" description="Thioredoxin" evidence="5">
    <location>
        <begin position="1"/>
        <end position="141"/>
    </location>
</feature>
<name>A0ABQ6P778_9SPHN</name>
<evidence type="ECO:0000256" key="4">
    <source>
        <dbReference type="SAM" id="MobiDB-lite"/>
    </source>
</evidence>
<dbReference type="SUPFAM" id="SSF52833">
    <property type="entry name" value="Thioredoxin-like"/>
    <property type="match status" value="1"/>
</dbReference>
<dbReference type="PANTHER" id="PTHR42852:SF13">
    <property type="entry name" value="PROTEIN DIPZ"/>
    <property type="match status" value="1"/>
</dbReference>
<evidence type="ECO:0000256" key="3">
    <source>
        <dbReference type="ARBA" id="ARBA00023284"/>
    </source>
</evidence>
<evidence type="ECO:0000256" key="1">
    <source>
        <dbReference type="ARBA" id="ARBA00004196"/>
    </source>
</evidence>
<keyword evidence="2" id="KW-0201">Cytochrome c-type biogenesis</keyword>
<feature type="region of interest" description="Disordered" evidence="4">
    <location>
        <begin position="1"/>
        <end position="20"/>
    </location>
</feature>
<sequence>MPSFALSGPESGPDGAKVSDQSLKGKPVVLNLWATWCGPCVAEMPTLDALAAQKGTALRVLAVSQDSAGSADRIRAFRASHAMAHVTTLLDPENTLSFHYDTGVLPTTIVYDAQGREVARVVGAFDWTSPQALALLKAAGA</sequence>
<evidence type="ECO:0000313" key="7">
    <source>
        <dbReference type="Proteomes" id="UP001187221"/>
    </source>
</evidence>
<dbReference type="RefSeq" id="WP_317974792.1">
    <property type="nucleotide sequence ID" value="NZ_BTFW01000001.1"/>
</dbReference>
<dbReference type="PROSITE" id="PS00194">
    <property type="entry name" value="THIOREDOXIN_1"/>
    <property type="match status" value="1"/>
</dbReference>
<dbReference type="EMBL" id="BTFW01000001">
    <property type="protein sequence ID" value="GMM61075.1"/>
    <property type="molecule type" value="Genomic_DNA"/>
</dbReference>
<dbReference type="Pfam" id="PF08534">
    <property type="entry name" value="Redoxin"/>
    <property type="match status" value="1"/>
</dbReference>
<dbReference type="InterPro" id="IPR017937">
    <property type="entry name" value="Thioredoxin_CS"/>
</dbReference>
<dbReference type="Proteomes" id="UP001187221">
    <property type="component" value="Unassembled WGS sequence"/>
</dbReference>
<evidence type="ECO:0000256" key="2">
    <source>
        <dbReference type="ARBA" id="ARBA00022748"/>
    </source>
</evidence>
<dbReference type="Gene3D" id="3.40.30.10">
    <property type="entry name" value="Glutaredoxin"/>
    <property type="match status" value="1"/>
</dbReference>
<proteinExistence type="predicted"/>
<protein>
    <recommendedName>
        <fullName evidence="5">Thioredoxin domain-containing protein</fullName>
    </recommendedName>
</protein>
<reference evidence="6 7" key="1">
    <citation type="submission" date="2023-06" db="EMBL/GenBank/DDBJ databases">
        <title>Draft genome sequence of Novosphingobium sp. strain IK01.</title>
        <authorList>
            <person name="Hatamoto M."/>
            <person name="Ikarashi T."/>
            <person name="Yamaguchi T."/>
        </authorList>
    </citation>
    <scope>NUCLEOTIDE SEQUENCE [LARGE SCALE GENOMIC DNA]</scope>
    <source>
        <strain evidence="6 7">IK01</strain>
    </source>
</reference>
<dbReference type="InterPro" id="IPR013740">
    <property type="entry name" value="Redoxin"/>
</dbReference>